<evidence type="ECO:0000256" key="1">
    <source>
        <dbReference type="SAM" id="MobiDB-lite"/>
    </source>
</evidence>
<reference evidence="2 3" key="1">
    <citation type="submission" date="2024-01" db="EMBL/GenBank/DDBJ databases">
        <title>A telomere-to-telomere, gap-free genome of sweet tea (Lithocarpus litseifolius).</title>
        <authorList>
            <person name="Zhou J."/>
        </authorList>
    </citation>
    <scope>NUCLEOTIDE SEQUENCE [LARGE SCALE GENOMIC DNA]</scope>
    <source>
        <strain evidence="2">Zhou-2022a</strain>
        <tissue evidence="2">Leaf</tissue>
    </source>
</reference>
<dbReference type="EMBL" id="JAZDWU010000003">
    <property type="protein sequence ID" value="KAL0009454.1"/>
    <property type="molecule type" value="Genomic_DNA"/>
</dbReference>
<protein>
    <submittedName>
        <fullName evidence="2">Uncharacterized protein</fullName>
    </submittedName>
</protein>
<organism evidence="2 3">
    <name type="scientific">Lithocarpus litseifolius</name>
    <dbReference type="NCBI Taxonomy" id="425828"/>
    <lineage>
        <taxon>Eukaryota</taxon>
        <taxon>Viridiplantae</taxon>
        <taxon>Streptophyta</taxon>
        <taxon>Embryophyta</taxon>
        <taxon>Tracheophyta</taxon>
        <taxon>Spermatophyta</taxon>
        <taxon>Magnoliopsida</taxon>
        <taxon>eudicotyledons</taxon>
        <taxon>Gunneridae</taxon>
        <taxon>Pentapetalae</taxon>
        <taxon>rosids</taxon>
        <taxon>fabids</taxon>
        <taxon>Fagales</taxon>
        <taxon>Fagaceae</taxon>
        <taxon>Lithocarpus</taxon>
    </lineage>
</organism>
<name>A0AAW2DH43_9ROSI</name>
<feature type="region of interest" description="Disordered" evidence="1">
    <location>
        <begin position="1"/>
        <end position="139"/>
    </location>
</feature>
<feature type="compositionally biased region" description="Basic and acidic residues" evidence="1">
    <location>
        <begin position="35"/>
        <end position="59"/>
    </location>
</feature>
<feature type="compositionally biased region" description="Basic and acidic residues" evidence="1">
    <location>
        <begin position="95"/>
        <end position="139"/>
    </location>
</feature>
<dbReference type="AlphaFoldDB" id="A0AAW2DH43"/>
<proteinExistence type="predicted"/>
<evidence type="ECO:0000313" key="3">
    <source>
        <dbReference type="Proteomes" id="UP001459277"/>
    </source>
</evidence>
<sequence length="139" mass="15575">MEPLLPPKVENSSAPWKGEIGGNNKRKMEAPSSLDVEKKDMSSSMSRRGERGANFESKTEPLLQPEAENSSAPCKGEIERNNGSKMELPLFPVMKKKDTSLSMSRRREREANFESKAKPRLPLDVKGTVEENIESKMKP</sequence>
<accession>A0AAW2DH43</accession>
<gene>
    <name evidence="2" type="ORF">SO802_010956</name>
</gene>
<comment type="caution">
    <text evidence="2">The sequence shown here is derived from an EMBL/GenBank/DDBJ whole genome shotgun (WGS) entry which is preliminary data.</text>
</comment>
<evidence type="ECO:0000313" key="2">
    <source>
        <dbReference type="EMBL" id="KAL0009454.1"/>
    </source>
</evidence>
<dbReference type="Proteomes" id="UP001459277">
    <property type="component" value="Unassembled WGS sequence"/>
</dbReference>
<keyword evidence="3" id="KW-1185">Reference proteome</keyword>